<organism evidence="1 2">
    <name type="scientific">Pseudoprevotella muciniphila</name>
    <dbReference type="NCBI Taxonomy" id="2133944"/>
    <lineage>
        <taxon>Bacteria</taxon>
        <taxon>Pseudomonadati</taxon>
        <taxon>Bacteroidota</taxon>
        <taxon>Bacteroidia</taxon>
        <taxon>Bacteroidales</taxon>
        <taxon>Prevotellaceae</taxon>
        <taxon>Pseudoprevotella</taxon>
    </lineage>
</organism>
<dbReference type="EMBL" id="CP033459">
    <property type="protein sequence ID" value="QFQ13470.1"/>
    <property type="molecule type" value="Genomic_DNA"/>
</dbReference>
<dbReference type="AlphaFoldDB" id="A0A5P8E9E5"/>
<dbReference type="KEGG" id="alq:C7Y71_010885"/>
<keyword evidence="2" id="KW-1185">Reference proteome</keyword>
<name>A0A5P8E9E5_9BACT</name>
<sequence length="292" mass="32039">MTIQAQGEITVVPQMKKGDVRTYITEASTNGKVDISQNSTTRFKVVNASKKGYVIEQNTSFPEDGSGLTINGMSSANSMLGSVAAFIGNTPVLINLDKNTTPVGIKNFKYIKEETRKNITESFNKEATKSGISSNEALMVMQGLTNLIMDYITEASVLDGYKFNESVLTLNGKTIKDGDTEIISNFKGFKMHKTYAVEGNKVIVDAKLNLTKEETKQLLTEMFSKIKPMMSEMAPILDMVIESGQAKIEVVSKNVYEIGEDGWVEKLTTDATGSFIGEQTSMKTITKLSVEK</sequence>
<evidence type="ECO:0000313" key="1">
    <source>
        <dbReference type="EMBL" id="QFQ13470.1"/>
    </source>
</evidence>
<gene>
    <name evidence="1" type="ORF">C7Y71_010885</name>
</gene>
<proteinExistence type="predicted"/>
<dbReference type="Proteomes" id="UP000249375">
    <property type="component" value="Chromosome"/>
</dbReference>
<evidence type="ECO:0000313" key="2">
    <source>
        <dbReference type="Proteomes" id="UP000249375"/>
    </source>
</evidence>
<accession>A0A5P8E9E5</accession>
<reference evidence="1 2" key="1">
    <citation type="submission" date="2018-11" db="EMBL/GenBank/DDBJ databases">
        <authorList>
            <person name="Na S.W."/>
            <person name="Baik M."/>
        </authorList>
    </citation>
    <scope>NUCLEOTIDE SEQUENCE [LARGE SCALE GENOMIC DNA]</scope>
    <source>
        <strain evidence="1 2">E39</strain>
    </source>
</reference>
<protein>
    <submittedName>
        <fullName evidence="1">Uncharacterized protein</fullName>
    </submittedName>
</protein>